<dbReference type="Pfam" id="PF06165">
    <property type="entry name" value="GH94_b-supersand"/>
    <property type="match status" value="2"/>
</dbReference>
<evidence type="ECO:0000259" key="5">
    <source>
        <dbReference type="Pfam" id="PF17167"/>
    </source>
</evidence>
<dbReference type="CDD" id="cd11756">
    <property type="entry name" value="GH94N_ChvB_NdvB_1_like"/>
    <property type="match status" value="1"/>
</dbReference>
<dbReference type="Gene3D" id="2.70.98.40">
    <property type="entry name" value="Glycoside hydrolase, family 65, N-terminal domain"/>
    <property type="match status" value="2"/>
</dbReference>
<proteinExistence type="predicted"/>
<dbReference type="InterPro" id="IPR008928">
    <property type="entry name" value="6-hairpin_glycosidase_sf"/>
</dbReference>
<keyword evidence="2" id="KW-0808">Transferase</keyword>
<protein>
    <submittedName>
        <fullName evidence="6">GH36-type glycosyl hydrolase domain-containing protein</fullName>
    </submittedName>
</protein>
<feature type="region of interest" description="Disordered" evidence="3">
    <location>
        <begin position="464"/>
        <end position="487"/>
    </location>
</feature>
<evidence type="ECO:0000259" key="4">
    <source>
        <dbReference type="Pfam" id="PF06165"/>
    </source>
</evidence>
<keyword evidence="1" id="KW-0328">Glycosyltransferase</keyword>
<dbReference type="EMBL" id="JBHSGA010000017">
    <property type="protein sequence ID" value="MFC4527587.1"/>
    <property type="molecule type" value="Genomic_DNA"/>
</dbReference>
<evidence type="ECO:0000256" key="2">
    <source>
        <dbReference type="ARBA" id="ARBA00022679"/>
    </source>
</evidence>
<dbReference type="SUPFAM" id="SSF74650">
    <property type="entry name" value="Galactose mutarotase-like"/>
    <property type="match status" value="2"/>
</dbReference>
<dbReference type="GO" id="GO:0016787">
    <property type="term" value="F:hydrolase activity"/>
    <property type="evidence" value="ECO:0007669"/>
    <property type="project" value="UniProtKB-KW"/>
</dbReference>
<keyword evidence="6" id="KW-0378">Hydrolase</keyword>
<dbReference type="InterPro" id="IPR037820">
    <property type="entry name" value="GH94N_NdvB"/>
</dbReference>
<dbReference type="InterPro" id="IPR010383">
    <property type="entry name" value="Glyco_hydrolase_94_b-supersand"/>
</dbReference>
<evidence type="ECO:0000313" key="7">
    <source>
        <dbReference type="Proteomes" id="UP001595961"/>
    </source>
</evidence>
<reference evidence="7" key="1">
    <citation type="journal article" date="2019" name="Int. J. Syst. Evol. Microbiol.">
        <title>The Global Catalogue of Microorganisms (GCM) 10K type strain sequencing project: providing services to taxonomists for standard genome sequencing and annotation.</title>
        <authorList>
            <consortium name="The Broad Institute Genomics Platform"/>
            <consortium name="The Broad Institute Genome Sequencing Center for Infectious Disease"/>
            <person name="Wu L."/>
            <person name="Ma J."/>
        </authorList>
    </citation>
    <scope>NUCLEOTIDE SEQUENCE [LARGE SCALE GENOMIC DNA]</scope>
    <source>
        <strain evidence="7">CCM 4481</strain>
    </source>
</reference>
<evidence type="ECO:0000313" key="6">
    <source>
        <dbReference type="EMBL" id="MFC4527587.1"/>
    </source>
</evidence>
<accession>A0ABV9C421</accession>
<keyword evidence="7" id="KW-1185">Reference proteome</keyword>
<dbReference type="Gene3D" id="1.50.10.10">
    <property type="match status" value="1"/>
</dbReference>
<dbReference type="Gene3D" id="2.60.420.10">
    <property type="entry name" value="Maltose phosphorylase, domain 3"/>
    <property type="match status" value="1"/>
</dbReference>
<dbReference type="SMART" id="SM01068">
    <property type="entry name" value="CBM_X"/>
    <property type="match status" value="2"/>
</dbReference>
<dbReference type="PANTHER" id="PTHR37469:SF2">
    <property type="entry name" value="CELLOBIONIC ACID PHOSPHORYLASE"/>
    <property type="match status" value="1"/>
</dbReference>
<dbReference type="InterPro" id="IPR052047">
    <property type="entry name" value="GH94_Enzymes"/>
</dbReference>
<evidence type="ECO:0000256" key="1">
    <source>
        <dbReference type="ARBA" id="ARBA00022676"/>
    </source>
</evidence>
<feature type="domain" description="Glycosyl hydrolase 94 catalytic" evidence="5">
    <location>
        <begin position="792"/>
        <end position="1216"/>
    </location>
</feature>
<feature type="domain" description="Glycosyl hydrolase 94 supersandwich" evidence="4">
    <location>
        <begin position="14"/>
        <end position="276"/>
    </location>
</feature>
<feature type="domain" description="Glycosyl hydrolase 94 supersandwich" evidence="4">
    <location>
        <begin position="507"/>
        <end position="778"/>
    </location>
</feature>
<dbReference type="Pfam" id="PF17167">
    <property type="entry name" value="Glyco_hydro_94"/>
    <property type="match status" value="1"/>
</dbReference>
<dbReference type="InterPro" id="IPR011013">
    <property type="entry name" value="Gal_mutarotase_sf_dom"/>
</dbReference>
<name>A0ABV9C421_9GAMM</name>
<dbReference type="SUPFAM" id="SSF48208">
    <property type="entry name" value="Six-hairpin glycosidases"/>
    <property type="match status" value="1"/>
</dbReference>
<comment type="caution">
    <text evidence="6">The sequence shown here is derived from an EMBL/GenBank/DDBJ whole genome shotgun (WGS) entry which is preliminary data.</text>
</comment>
<dbReference type="InterPro" id="IPR012341">
    <property type="entry name" value="6hp_glycosidase-like_sf"/>
</dbReference>
<dbReference type="Proteomes" id="UP001595961">
    <property type="component" value="Unassembled WGS sequence"/>
</dbReference>
<sequence>MSAHPSSRLDSALQVQLLSNGNLTVAVGAAGSGFSQWRDVAVTRWREDPVGDGWGSYVLLRDEESGDAWSASLQPYNAGAEPYTTERSGSHVRIAHQHDALQSSLEIVVDPDGDLEWRRVTLTNAGDRPRAISVTSYMELVLGPAGADAAHPAFSKMFVQTEWLPREQLLLATRRRRSPGEQEIWAGHLAQVATTKDPACDYETDRMRFLGRGRTLRDALAMQPGQALSRTHGCVLDPIFSLRRSVRLAPGDTVTVTFLTAVAHSRDAVLDLLSSAKQGQAGDDLLARAEARRDAGLGRLGADPAQAARYDHLVGAVLYACNPWRAPPSVLELAQGGAPLLWSVGISGDRPIVLLHIAGESARAGVAECLLAQRYWQSCRLGVDVVLLHAGHAERDACFAELVQQAQAQNALLSATAGAAPAQAFALAAQDLPEALRTGLMTAARIVLDASQGLPEPASRVITSVPGGDRAHQHGKPARSGDDVRASLPVEGGEFSNGTGAFVASGRSYAITLDDERCTPLPWVNVIANAGFGFLVSAEGGGYSWSDNSQQNTLTPWPNDPVSDTPHDILYLRDEDSGELWSATAAPIRVPRQRYVVEHGKGFSRFNHEAHGIGVELVQLVPPDDPVKLSQLRLHNGSTRRRRLAITLYVEWALGANGAVSAPFVITSRDPATGALLARNRWRAEFADRVAFIDLAGRRCSGSGDRLAFLGRYGSVARPAALVDGARLEERIGAGLSPCGVLQTVVEIAPGQRIDIAAMLGEASSDDAASALIEKYRQADLDAVLSDVRKRWDDVLDAVQVQTPSRAMDVLLNDWLLYQALVCRMWARTAYYQSSGAYGYRDQLQDAMALCIACPEVAREHLLRAAGRQFVQGDVQHWWLPPAGQGIRTRISDDRLWLPHVAAHYVATTNDTAVLDEVLPFLEGPAIKPGDADAFFQPGTSTEQASLYEHAARALDSSLTQGAHGLPLMGHGDWNDGMNLVGAEGRGESIWLAWFLLATMAAFEPLALARGDEDRVAAWHRYASGLRGVLDSNAAWDGDWYRRGYYDSGVPLGSHESDECKIDVIAQSWSVIAGVAQVEHAAKAMDAVDRYLVMHQEKIALLLAPPFDRTRENPGYIKGYPPGIRENGGQYTHGATWSIFAYAKLGQGERAMAMFDMLNPIHHSDTPQAVDRYKVEPYVSCADVYSVDPYIGRGGWTWYSGSAGWLYRAGVDAILGLRRRGDHLLLDPCIPASWPGFRMTYRYRGPTSRITRYEIAVENPDGVCRGVASVALDAAVLPAADTLIPLVDDGEVHAVRVVLGGDKAS</sequence>
<organism evidence="6 7">
    <name type="scientific">Dyella halodurans</name>
    <dbReference type="NCBI Taxonomy" id="1920171"/>
    <lineage>
        <taxon>Bacteria</taxon>
        <taxon>Pseudomonadati</taxon>
        <taxon>Pseudomonadota</taxon>
        <taxon>Gammaproteobacteria</taxon>
        <taxon>Lysobacterales</taxon>
        <taxon>Rhodanobacteraceae</taxon>
        <taxon>Dyella</taxon>
    </lineage>
</organism>
<evidence type="ECO:0000256" key="3">
    <source>
        <dbReference type="SAM" id="MobiDB-lite"/>
    </source>
</evidence>
<dbReference type="PANTHER" id="PTHR37469">
    <property type="entry name" value="CELLOBIONIC ACID PHOSPHORYLASE-RELATED"/>
    <property type="match status" value="1"/>
</dbReference>
<dbReference type="InterPro" id="IPR037018">
    <property type="entry name" value="GH65_N"/>
</dbReference>
<gene>
    <name evidence="6" type="ORF">ACFO5W_13160</name>
</gene>
<dbReference type="InterPro" id="IPR037824">
    <property type="entry name" value="GH94N_2_NdvB"/>
</dbReference>
<dbReference type="RefSeq" id="WP_266150266.1">
    <property type="nucleotide sequence ID" value="NZ_CP064028.1"/>
</dbReference>
<dbReference type="CDD" id="cd11753">
    <property type="entry name" value="GH94N_ChvB_NdvB_2_like"/>
    <property type="match status" value="1"/>
</dbReference>
<dbReference type="InterPro" id="IPR033432">
    <property type="entry name" value="GH94_catalytic"/>
</dbReference>